<evidence type="ECO:0000313" key="3">
    <source>
        <dbReference type="Proteomes" id="UP000702544"/>
    </source>
</evidence>
<sequence length="348" mass="37027">MLAAHRVPGVQVAVIDGGAVTWLGSYGLAERQPSRAVTDGTLFNVGSVSKTVAAWGVMTMLEDSIGPGLDSPVAGYLSRWQLPDSRDFDANQLTVRRLLTHTSGLSILPASESFDYPPSLEETLSRSYGSFGRVRLVREPGTTFQYNNGNYVVLQLLIEEVTGTAFATYMKRTVLEPLEMGSSTYAFDPRRLAVPYDSTGQPLPYYATYRNESFAASGGLYTTAGDLARFVAATMSGPDGSLPGRSVLSPSTVRLMVSPAAEAHGNYGIGYKMLPVSGTLTMIGHDGANPGWRATFLAVPEKGVGIVILANSRSGGAIVADIVCAWADWEVDIELTGLCEGATPVPSR</sequence>
<proteinExistence type="predicted"/>
<gene>
    <name evidence="2" type="ORF">GWO12_15310</name>
</gene>
<dbReference type="InterPro" id="IPR001466">
    <property type="entry name" value="Beta-lactam-related"/>
</dbReference>
<dbReference type="Pfam" id="PF00144">
    <property type="entry name" value="Beta-lactamase"/>
    <property type="match status" value="1"/>
</dbReference>
<dbReference type="Proteomes" id="UP000702544">
    <property type="component" value="Unassembled WGS sequence"/>
</dbReference>
<accession>A0AAE4ZDI5</accession>
<dbReference type="AlphaFoldDB" id="A0AAE4ZDI5"/>
<feature type="domain" description="Beta-lactamase-related" evidence="1">
    <location>
        <begin position="3"/>
        <end position="315"/>
    </location>
</feature>
<organism evidence="2 3">
    <name type="scientific">Candidatus Kutchimonas denitrificans</name>
    <dbReference type="NCBI Taxonomy" id="3056748"/>
    <lineage>
        <taxon>Bacteria</taxon>
        <taxon>Pseudomonadati</taxon>
        <taxon>Gemmatimonadota</taxon>
        <taxon>Gemmatimonadia</taxon>
        <taxon>Candidatus Palauibacterales</taxon>
        <taxon>Candidatus Palauibacteraceae</taxon>
        <taxon>Candidatus Kutchimonas</taxon>
    </lineage>
</organism>
<comment type="caution">
    <text evidence="2">The sequence shown here is derived from an EMBL/GenBank/DDBJ whole genome shotgun (WGS) entry which is preliminary data.</text>
</comment>
<dbReference type="Gene3D" id="3.40.710.10">
    <property type="entry name" value="DD-peptidase/beta-lactamase superfamily"/>
    <property type="match status" value="1"/>
</dbReference>
<reference evidence="2 3" key="1">
    <citation type="submission" date="2020-01" db="EMBL/GenBank/DDBJ databases">
        <title>Genomes assembled from Gulf of Kutch pelagic sediment metagenomes.</title>
        <authorList>
            <person name="Chandrashekar M."/>
            <person name="Mahajan M.S."/>
            <person name="Dave K.J."/>
            <person name="Vatsa P."/>
            <person name="Nathani N.M."/>
        </authorList>
    </citation>
    <scope>NUCLEOTIDE SEQUENCE [LARGE SCALE GENOMIC DNA]</scope>
    <source>
        <strain evidence="2">KS3-K002</strain>
    </source>
</reference>
<dbReference type="PANTHER" id="PTHR46825:SF12">
    <property type="entry name" value="PENICILLIN-BINDING PROTEIN 4"/>
    <property type="match status" value="1"/>
</dbReference>
<protein>
    <submittedName>
        <fullName evidence="2">Beta-lactamase family protein</fullName>
    </submittedName>
</protein>
<evidence type="ECO:0000259" key="1">
    <source>
        <dbReference type="Pfam" id="PF00144"/>
    </source>
</evidence>
<dbReference type="PANTHER" id="PTHR46825">
    <property type="entry name" value="D-ALANYL-D-ALANINE-CARBOXYPEPTIDASE/ENDOPEPTIDASE AMPH"/>
    <property type="match status" value="1"/>
</dbReference>
<dbReference type="InterPro" id="IPR012338">
    <property type="entry name" value="Beta-lactam/transpept-like"/>
</dbReference>
<dbReference type="InterPro" id="IPR050491">
    <property type="entry name" value="AmpC-like"/>
</dbReference>
<dbReference type="EMBL" id="JAACAK010000130">
    <property type="protein sequence ID" value="NIR76450.1"/>
    <property type="molecule type" value="Genomic_DNA"/>
</dbReference>
<evidence type="ECO:0000313" key="2">
    <source>
        <dbReference type="EMBL" id="NIR76450.1"/>
    </source>
</evidence>
<dbReference type="SUPFAM" id="SSF56601">
    <property type="entry name" value="beta-lactamase/transpeptidase-like"/>
    <property type="match status" value="1"/>
</dbReference>
<name>A0AAE4ZDI5_9BACT</name>